<evidence type="ECO:0000313" key="3">
    <source>
        <dbReference type="Proteomes" id="UP000813461"/>
    </source>
</evidence>
<feature type="region of interest" description="Disordered" evidence="1">
    <location>
        <begin position="991"/>
        <end position="1034"/>
    </location>
</feature>
<protein>
    <recommendedName>
        <fullName evidence="4">MACPF domain-containing protein</fullName>
    </recommendedName>
</protein>
<evidence type="ECO:0000256" key="1">
    <source>
        <dbReference type="SAM" id="MobiDB-lite"/>
    </source>
</evidence>
<accession>A0A8K0RLL3</accession>
<dbReference type="EMBL" id="JAGMVJ010000001">
    <property type="protein sequence ID" value="KAH7096046.1"/>
    <property type="molecule type" value="Genomic_DNA"/>
</dbReference>
<name>A0A8K0RLL3_9PLEO</name>
<comment type="caution">
    <text evidence="2">The sequence shown here is derived from an EMBL/GenBank/DDBJ whole genome shotgun (WGS) entry which is preliminary data.</text>
</comment>
<dbReference type="AlphaFoldDB" id="A0A8K0RLL3"/>
<feature type="compositionally biased region" description="Acidic residues" evidence="1">
    <location>
        <begin position="1012"/>
        <end position="1034"/>
    </location>
</feature>
<dbReference type="Proteomes" id="UP000813461">
    <property type="component" value="Unassembled WGS sequence"/>
</dbReference>
<feature type="compositionally biased region" description="Acidic residues" evidence="1">
    <location>
        <begin position="197"/>
        <end position="206"/>
    </location>
</feature>
<sequence length="1034" mass="114932">MALKDTEVFRFVCARPALQNDRVIRLRLTDGIPAHPSAVGVNNRGLRFASKVAEIETLLKLDPNPSRLGLVQELPVEVATAAIRTAFPNEDLDELVNGENWKRDENLLDASLMGIWDEATDPAGKGPQLTRFRQIYDLVRQAAAVEKDQTTRPNTPKRSGTVPRKATAKFSKSTTPKVLTLKGLQRYSPTVDLPDANSDDDDEDPDPTTGTSDADEANKKRMSELIEALNVLNSSVITQYRFLDKTREFQFLVKANWAAGQSGDVKKVLTDAGIDMNTSTESISHYYSLIMRAIRSTQPPLRTALKFQSGVFSIGPFSLEMKRPWSWPTGALTTRGSPRRVTPVEKKSNIKPTGVGDLLVVRDHVWSYIGGDIGAIQNVLKSEILLRETKRLDRTELVEFTSSELTTEEEKEDITTKRFALAKEANDVIKQDSSMKAGVSTTVYGPYVTVKGDLSVAQSSSTESSNKIASQFSQDVTSRAASKIIEKTFSSTSRTTISEFTERNKHEFRNNGTGATNISGVYQWVNKVSQCQMYNYGRRLLIDITIPEPAALLLTQSTGGNPTLKEPQPFTESATDLHEGNFSTIAARYQATGIKPPGEMLISVSKSFKAEIAPGEVPKPGMGHARFLGGQASANFDLEVPVGYLIYAAKIQVGVRTGQWLNWEVVEGRGQSNWMPSPQHTRKPNPHISVAGRLIRPDSATIEEIQPQIGTKLDDASATEAEKLLFQDSVATVFFTDVMLGDKIAVAIAQEFCLACSGTIQLYCIRAPNAYAQWQQSVYDAILTAYISKKMEYDRLRSETAISTMSVTTGNNPLENTSIISTEMKRAAIAFLTQQNFELFGSVVQGSDGIPDVEDFDKALKQARYADFFEKAFEWENITYALYPYFWAHRDTWNQRIGFHSPDPAFSAFVKAGMAKVTVPARLGFGLEVLHLLDSGRLWQDGPISTLMTEDYYSIGQEVLDAEQNPTEVKVSEPWYTVIPTDLVRLRKDDELPNFRPDKNGVWVEKTNAEIEREDEEPSEEEDEDGEDDDEDDE</sequence>
<evidence type="ECO:0008006" key="4">
    <source>
        <dbReference type="Google" id="ProtNLM"/>
    </source>
</evidence>
<keyword evidence="3" id="KW-1185">Reference proteome</keyword>
<proteinExistence type="predicted"/>
<reference evidence="2" key="1">
    <citation type="journal article" date="2021" name="Nat. Commun.">
        <title>Genetic determinants of endophytism in the Arabidopsis root mycobiome.</title>
        <authorList>
            <person name="Mesny F."/>
            <person name="Miyauchi S."/>
            <person name="Thiergart T."/>
            <person name="Pickel B."/>
            <person name="Atanasova L."/>
            <person name="Karlsson M."/>
            <person name="Huettel B."/>
            <person name="Barry K.W."/>
            <person name="Haridas S."/>
            <person name="Chen C."/>
            <person name="Bauer D."/>
            <person name="Andreopoulos W."/>
            <person name="Pangilinan J."/>
            <person name="LaButti K."/>
            <person name="Riley R."/>
            <person name="Lipzen A."/>
            <person name="Clum A."/>
            <person name="Drula E."/>
            <person name="Henrissat B."/>
            <person name="Kohler A."/>
            <person name="Grigoriev I.V."/>
            <person name="Martin F.M."/>
            <person name="Hacquard S."/>
        </authorList>
    </citation>
    <scope>NUCLEOTIDE SEQUENCE</scope>
    <source>
        <strain evidence="2">MPI-SDFR-AT-0120</strain>
    </source>
</reference>
<dbReference type="OrthoDB" id="2142040at2759"/>
<evidence type="ECO:0000313" key="2">
    <source>
        <dbReference type="EMBL" id="KAH7096046.1"/>
    </source>
</evidence>
<feature type="region of interest" description="Disordered" evidence="1">
    <location>
        <begin position="145"/>
        <end position="217"/>
    </location>
</feature>
<organism evidence="2 3">
    <name type="scientific">Paraphoma chrysanthemicola</name>
    <dbReference type="NCBI Taxonomy" id="798071"/>
    <lineage>
        <taxon>Eukaryota</taxon>
        <taxon>Fungi</taxon>
        <taxon>Dikarya</taxon>
        <taxon>Ascomycota</taxon>
        <taxon>Pezizomycotina</taxon>
        <taxon>Dothideomycetes</taxon>
        <taxon>Pleosporomycetidae</taxon>
        <taxon>Pleosporales</taxon>
        <taxon>Pleosporineae</taxon>
        <taxon>Phaeosphaeriaceae</taxon>
        <taxon>Paraphoma</taxon>
    </lineage>
</organism>
<gene>
    <name evidence="2" type="ORF">FB567DRAFT_575688</name>
</gene>